<proteinExistence type="predicted"/>
<dbReference type="PANTHER" id="PTHR36339">
    <property type="entry name" value="F23A5.5"/>
    <property type="match status" value="1"/>
</dbReference>
<feature type="region of interest" description="Disordered" evidence="1">
    <location>
        <begin position="83"/>
        <end position="146"/>
    </location>
</feature>
<sequence length="247" mass="26770">MRRCSSSACLRHHLCATPPALVRRLRASARPPPPPCIGCSSSAASATTSVPRRPLLVISLNLRSISATTLWLDLRLMSRPPPARESAREAERPRSSLVIPSFAGDGIDPNIEGIFPIGDDPEAEEKRKKDEELEKQKRLEEESVKEEADAKLLKVLDRLDTLEGVVKEIVVDKRKAPSPDLPIKEDIAKKDEVSQGKASDSKSNARDSQPVTVKSKDINCAANAPANTAQPNSKGNGDKAFPAESKS</sequence>
<dbReference type="PANTHER" id="PTHR36339:SF2">
    <property type="entry name" value="F23A5.5"/>
    <property type="match status" value="1"/>
</dbReference>
<evidence type="ECO:0000313" key="3">
    <source>
        <dbReference type="Proteomes" id="UP001341281"/>
    </source>
</evidence>
<name>A0AAQ3SK98_PASNO</name>
<feature type="compositionally biased region" description="Basic and acidic residues" evidence="1">
    <location>
        <begin position="85"/>
        <end position="94"/>
    </location>
</feature>
<feature type="compositionally biased region" description="Basic and acidic residues" evidence="1">
    <location>
        <begin position="124"/>
        <end position="146"/>
    </location>
</feature>
<organism evidence="2 3">
    <name type="scientific">Paspalum notatum var. saurae</name>
    <dbReference type="NCBI Taxonomy" id="547442"/>
    <lineage>
        <taxon>Eukaryota</taxon>
        <taxon>Viridiplantae</taxon>
        <taxon>Streptophyta</taxon>
        <taxon>Embryophyta</taxon>
        <taxon>Tracheophyta</taxon>
        <taxon>Spermatophyta</taxon>
        <taxon>Magnoliopsida</taxon>
        <taxon>Liliopsida</taxon>
        <taxon>Poales</taxon>
        <taxon>Poaceae</taxon>
        <taxon>PACMAD clade</taxon>
        <taxon>Panicoideae</taxon>
        <taxon>Andropogonodae</taxon>
        <taxon>Paspaleae</taxon>
        <taxon>Paspalinae</taxon>
        <taxon>Paspalum</taxon>
    </lineage>
</organism>
<dbReference type="EMBL" id="CP144746">
    <property type="protein sequence ID" value="WVZ55097.1"/>
    <property type="molecule type" value="Genomic_DNA"/>
</dbReference>
<dbReference type="EMBL" id="CP144746">
    <property type="protein sequence ID" value="WVZ55098.1"/>
    <property type="molecule type" value="Genomic_DNA"/>
</dbReference>
<accession>A0AAQ3SK98</accession>
<feature type="region of interest" description="Disordered" evidence="1">
    <location>
        <begin position="176"/>
        <end position="247"/>
    </location>
</feature>
<evidence type="ECO:0000256" key="1">
    <source>
        <dbReference type="SAM" id="MobiDB-lite"/>
    </source>
</evidence>
<dbReference type="Proteomes" id="UP001341281">
    <property type="component" value="Chromosome 02"/>
</dbReference>
<reference evidence="2 3" key="1">
    <citation type="submission" date="2024-02" db="EMBL/GenBank/DDBJ databases">
        <title>High-quality chromosome-scale genome assembly of Pensacola bahiagrass (Paspalum notatum Flugge var. saurae).</title>
        <authorList>
            <person name="Vega J.M."/>
            <person name="Podio M."/>
            <person name="Orjuela J."/>
            <person name="Siena L.A."/>
            <person name="Pessino S.C."/>
            <person name="Combes M.C."/>
            <person name="Mariac C."/>
            <person name="Albertini E."/>
            <person name="Pupilli F."/>
            <person name="Ortiz J.P.A."/>
            <person name="Leblanc O."/>
        </authorList>
    </citation>
    <scope>NUCLEOTIDE SEQUENCE [LARGE SCALE GENOMIC DNA]</scope>
    <source>
        <strain evidence="2">R1</strain>
        <tissue evidence="2">Leaf</tissue>
    </source>
</reference>
<feature type="compositionally biased region" description="Basic and acidic residues" evidence="1">
    <location>
        <begin position="176"/>
        <end position="205"/>
    </location>
</feature>
<gene>
    <name evidence="2" type="ORF">U9M48_005806</name>
</gene>
<keyword evidence="3" id="KW-1185">Reference proteome</keyword>
<protein>
    <submittedName>
        <fullName evidence="2">Uncharacterized protein</fullName>
    </submittedName>
</protein>
<evidence type="ECO:0000313" key="2">
    <source>
        <dbReference type="EMBL" id="WVZ55097.1"/>
    </source>
</evidence>
<feature type="compositionally biased region" description="Low complexity" evidence="1">
    <location>
        <begin position="219"/>
        <end position="232"/>
    </location>
</feature>
<dbReference type="AlphaFoldDB" id="A0AAQ3SK98"/>